<sequence>AIKRRQSNFFLSRLSCLSELFLTSILCMLIRDLTPRVITSKPICLLLLYCINCDYSSLDADNIFAKYKDEKVIDPIQKFLH</sequence>
<reference evidence="1 2" key="2">
    <citation type="submission" date="2017-09" db="EMBL/GenBank/DDBJ databases">
        <title>Extensive intraspecific genome diversity in a model arbuscular mycorrhizal fungus.</title>
        <authorList>
            <person name="Chen E.C."/>
            <person name="Morin E."/>
            <person name="Beaudet D."/>
            <person name="Noel J."/>
            <person name="Ndikumana S."/>
            <person name="Charron P."/>
            <person name="St-Onge C."/>
            <person name="Giorgi J."/>
            <person name="Grigoriev I.V."/>
            <person name="Roux C."/>
            <person name="Martin F.M."/>
            <person name="Corradi N."/>
        </authorList>
    </citation>
    <scope>NUCLEOTIDE SEQUENCE [LARGE SCALE GENOMIC DNA]</scope>
    <source>
        <strain evidence="1 2">A5</strain>
    </source>
</reference>
<name>A0A2N0NCC5_9GLOM</name>
<protein>
    <submittedName>
        <fullName evidence="1">Uncharacterized protein</fullName>
    </submittedName>
</protein>
<comment type="caution">
    <text evidence="1">The sequence shown here is derived from an EMBL/GenBank/DDBJ whole genome shotgun (WGS) entry which is preliminary data.</text>
</comment>
<reference evidence="1 2" key="1">
    <citation type="submission" date="2016-04" db="EMBL/GenBank/DDBJ databases">
        <title>Genome analyses suggest a sexual origin of heterokaryosis in a supposedly ancient asexual fungus.</title>
        <authorList>
            <person name="Ropars J."/>
            <person name="Sedzielewska K."/>
            <person name="Noel J."/>
            <person name="Charron P."/>
            <person name="Farinelli L."/>
            <person name="Marton T."/>
            <person name="Kruger M."/>
            <person name="Pelin A."/>
            <person name="Brachmann A."/>
            <person name="Corradi N."/>
        </authorList>
    </citation>
    <scope>NUCLEOTIDE SEQUENCE [LARGE SCALE GENOMIC DNA]</scope>
    <source>
        <strain evidence="1 2">A5</strain>
    </source>
</reference>
<feature type="non-terminal residue" evidence="1">
    <location>
        <position position="1"/>
    </location>
</feature>
<evidence type="ECO:0000313" key="2">
    <source>
        <dbReference type="Proteomes" id="UP000232722"/>
    </source>
</evidence>
<gene>
    <name evidence="1" type="ORF">RhiirA5_445544</name>
</gene>
<evidence type="ECO:0000313" key="1">
    <source>
        <dbReference type="EMBL" id="PKB92218.1"/>
    </source>
</evidence>
<dbReference type="EMBL" id="LLXJ01011871">
    <property type="protein sequence ID" value="PKB92218.1"/>
    <property type="molecule type" value="Genomic_DNA"/>
</dbReference>
<proteinExistence type="predicted"/>
<organism evidence="1 2">
    <name type="scientific">Rhizophagus irregularis</name>
    <dbReference type="NCBI Taxonomy" id="588596"/>
    <lineage>
        <taxon>Eukaryota</taxon>
        <taxon>Fungi</taxon>
        <taxon>Fungi incertae sedis</taxon>
        <taxon>Mucoromycota</taxon>
        <taxon>Glomeromycotina</taxon>
        <taxon>Glomeromycetes</taxon>
        <taxon>Glomerales</taxon>
        <taxon>Glomeraceae</taxon>
        <taxon>Rhizophagus</taxon>
    </lineage>
</organism>
<dbReference type="AlphaFoldDB" id="A0A2N0NCC5"/>
<accession>A0A2N0NCC5</accession>
<dbReference type="Proteomes" id="UP000232722">
    <property type="component" value="Unassembled WGS sequence"/>
</dbReference>